<dbReference type="SUPFAM" id="SSF56801">
    <property type="entry name" value="Acetyl-CoA synthetase-like"/>
    <property type="match status" value="1"/>
</dbReference>
<feature type="transmembrane region" description="Helical" evidence="2">
    <location>
        <begin position="134"/>
        <end position="156"/>
    </location>
</feature>
<dbReference type="AlphaFoldDB" id="A0A9P4IHL4"/>
<dbReference type="Gene3D" id="3.40.50.12780">
    <property type="entry name" value="N-terminal domain of ligase-like"/>
    <property type="match status" value="1"/>
</dbReference>
<dbReference type="InterPro" id="IPR045851">
    <property type="entry name" value="AMP-bd_C_sf"/>
</dbReference>
<proteinExistence type="inferred from homology"/>
<evidence type="ECO:0000313" key="6">
    <source>
        <dbReference type="EMBL" id="KAF2101720.1"/>
    </source>
</evidence>
<evidence type="ECO:0000313" key="7">
    <source>
        <dbReference type="Proteomes" id="UP000799772"/>
    </source>
</evidence>
<dbReference type="Pfam" id="PF00501">
    <property type="entry name" value="AMP-binding"/>
    <property type="match status" value="1"/>
</dbReference>
<dbReference type="PROSITE" id="PS00455">
    <property type="entry name" value="AMP_BINDING"/>
    <property type="match status" value="1"/>
</dbReference>
<dbReference type="InterPro" id="IPR000873">
    <property type="entry name" value="AMP-dep_synth/lig_dom"/>
</dbReference>
<keyword evidence="2" id="KW-0472">Membrane</keyword>
<dbReference type="Pfam" id="PF16177">
    <property type="entry name" value="ACAS_N"/>
    <property type="match status" value="1"/>
</dbReference>
<evidence type="ECO:0000259" key="5">
    <source>
        <dbReference type="Pfam" id="PF16177"/>
    </source>
</evidence>
<accession>A0A9P4IHL4</accession>
<feature type="domain" description="AMP-binding enzyme C-terminal" evidence="4">
    <location>
        <begin position="567"/>
        <end position="650"/>
    </location>
</feature>
<feature type="domain" description="AMP-dependent synthetase/ligase" evidence="3">
    <location>
        <begin position="76"/>
        <end position="491"/>
    </location>
</feature>
<dbReference type="GO" id="GO:0050218">
    <property type="term" value="F:propionate-CoA ligase activity"/>
    <property type="evidence" value="ECO:0007669"/>
    <property type="project" value="TreeGrafter"/>
</dbReference>
<dbReference type="PANTHER" id="PTHR43347">
    <property type="entry name" value="ACYL-COA SYNTHETASE"/>
    <property type="match status" value="1"/>
</dbReference>
<dbReference type="Pfam" id="PF13193">
    <property type="entry name" value="AMP-binding_C"/>
    <property type="match status" value="1"/>
</dbReference>
<dbReference type="Proteomes" id="UP000799772">
    <property type="component" value="Unassembled WGS sequence"/>
</dbReference>
<evidence type="ECO:0000256" key="1">
    <source>
        <dbReference type="ARBA" id="ARBA00006432"/>
    </source>
</evidence>
<evidence type="ECO:0000259" key="3">
    <source>
        <dbReference type="Pfam" id="PF00501"/>
    </source>
</evidence>
<dbReference type="PANTHER" id="PTHR43347:SF3">
    <property type="entry name" value="ACYL-COA SYNTHETASE SHORT-CHAIN FAMILY MEMBER 3, MITOCHONDRIAL"/>
    <property type="match status" value="1"/>
</dbReference>
<comment type="caution">
    <text evidence="6">The sequence shown here is derived from an EMBL/GenBank/DDBJ whole genome shotgun (WGS) entry which is preliminary data.</text>
</comment>
<gene>
    <name evidence="6" type="ORF">NA57DRAFT_53670</name>
</gene>
<dbReference type="EMBL" id="ML978123">
    <property type="protein sequence ID" value="KAF2101720.1"/>
    <property type="molecule type" value="Genomic_DNA"/>
</dbReference>
<evidence type="ECO:0000256" key="2">
    <source>
        <dbReference type="SAM" id="Phobius"/>
    </source>
</evidence>
<keyword evidence="2" id="KW-1133">Transmembrane helix</keyword>
<dbReference type="InterPro" id="IPR032387">
    <property type="entry name" value="ACAS_N"/>
</dbReference>
<dbReference type="Gene3D" id="3.30.300.30">
    <property type="match status" value="1"/>
</dbReference>
<sequence>MAPKHPQDAVYEASISSRESFWTEQASKLHWHKKPTRALDIGTKTLKDGTKHPHWTWFPGGEISTAYNCLDRHVAAGNGDTAAIIWDSPVAGNRGKDGDWKSVKEVYSYKKLLEEVEILAGVLREEGVRKGDVVLIYMPMIPAALIAMLATVRLGACHAVVFGGFSSPALAQRIDSCQPRVIMTASCGIEGAKGAMSYKPLVHEALKRSKFQPGKTLIWQRDQLRWDPVTKEDGERNWQRLVKSARNRGLKAAAVPVKSDDPVYIIYTSGTTGTPKGVLRPAAGHAVGLSLSIPHIFGVRGPGDVMFTASDIGWVVGHSYIVYAPLLVGATTILFEGKPVGTPDASTFWRIVEENKVNVMFTAPTALRAIKLADGDNSFIERIGQRGGLKSLRALFLAGERSEPSIVKMYAHLLEKHGADGAKVVDNWWSSESGSPISSVAMGPALEGRGHAPLPIKPGSAGKPAPGFDVRIVDDDGNEVKQGESGNIVMGIPLGPTAFTTLWNDEDRFYRSYLKRFKGKWVDTGDAGFIDDDGYVSIMSRSDDVINVAAHRFSTVYSSLSHVDGSIEQAITSHPEVAEACVVGIPDSLKGHLPFAFATLGSHDHPHTAIPDDALFKEVQAAVRSQIGGIASLGGMIIGKGMIPKTRSGKTLRRVLRELVENAVHGDFDKEVAVPSTIEDPDVVGVAREKVKQYFEEKGKDLHKATEARAKL</sequence>
<dbReference type="OrthoDB" id="1706066at2759"/>
<dbReference type="InterPro" id="IPR020845">
    <property type="entry name" value="AMP-binding_CS"/>
</dbReference>
<reference evidence="6" key="1">
    <citation type="journal article" date="2020" name="Stud. Mycol.">
        <title>101 Dothideomycetes genomes: a test case for predicting lifestyles and emergence of pathogens.</title>
        <authorList>
            <person name="Haridas S."/>
            <person name="Albert R."/>
            <person name="Binder M."/>
            <person name="Bloem J."/>
            <person name="Labutti K."/>
            <person name="Salamov A."/>
            <person name="Andreopoulos B."/>
            <person name="Baker S."/>
            <person name="Barry K."/>
            <person name="Bills G."/>
            <person name="Bluhm B."/>
            <person name="Cannon C."/>
            <person name="Castanera R."/>
            <person name="Culley D."/>
            <person name="Daum C."/>
            <person name="Ezra D."/>
            <person name="Gonzalez J."/>
            <person name="Henrissat B."/>
            <person name="Kuo A."/>
            <person name="Liang C."/>
            <person name="Lipzen A."/>
            <person name="Lutzoni F."/>
            <person name="Magnuson J."/>
            <person name="Mondo S."/>
            <person name="Nolan M."/>
            <person name="Ohm R."/>
            <person name="Pangilinan J."/>
            <person name="Park H.-J."/>
            <person name="Ramirez L."/>
            <person name="Alfaro M."/>
            <person name="Sun H."/>
            <person name="Tritt A."/>
            <person name="Yoshinaga Y."/>
            <person name="Zwiers L.-H."/>
            <person name="Turgeon B."/>
            <person name="Goodwin S."/>
            <person name="Spatafora J."/>
            <person name="Crous P."/>
            <person name="Grigoriev I."/>
        </authorList>
    </citation>
    <scope>NUCLEOTIDE SEQUENCE</scope>
    <source>
        <strain evidence="6">CBS 133067</strain>
    </source>
</reference>
<organism evidence="6 7">
    <name type="scientific">Rhizodiscina lignyota</name>
    <dbReference type="NCBI Taxonomy" id="1504668"/>
    <lineage>
        <taxon>Eukaryota</taxon>
        <taxon>Fungi</taxon>
        <taxon>Dikarya</taxon>
        <taxon>Ascomycota</taxon>
        <taxon>Pezizomycotina</taxon>
        <taxon>Dothideomycetes</taxon>
        <taxon>Pleosporomycetidae</taxon>
        <taxon>Aulographales</taxon>
        <taxon>Rhizodiscinaceae</taxon>
        <taxon>Rhizodiscina</taxon>
    </lineage>
</organism>
<feature type="domain" description="Acetyl-coenzyme A synthetase N-terminal" evidence="5">
    <location>
        <begin position="8"/>
        <end position="69"/>
    </location>
</feature>
<comment type="similarity">
    <text evidence="1">Belongs to the ATP-dependent AMP-binding enzyme family.</text>
</comment>
<keyword evidence="2" id="KW-0812">Transmembrane</keyword>
<protein>
    <submittedName>
        <fullName evidence="6">AMP-binding enzyme</fullName>
    </submittedName>
</protein>
<keyword evidence="7" id="KW-1185">Reference proteome</keyword>
<dbReference type="InterPro" id="IPR025110">
    <property type="entry name" value="AMP-bd_C"/>
</dbReference>
<evidence type="ECO:0000259" key="4">
    <source>
        <dbReference type="Pfam" id="PF13193"/>
    </source>
</evidence>
<dbReference type="InterPro" id="IPR042099">
    <property type="entry name" value="ANL_N_sf"/>
</dbReference>
<name>A0A9P4IHL4_9PEZI</name>